<feature type="compositionally biased region" description="Low complexity" evidence="6">
    <location>
        <begin position="113"/>
        <end position="123"/>
    </location>
</feature>
<dbReference type="SMART" id="SM00184">
    <property type="entry name" value="RING"/>
    <property type="match status" value="1"/>
</dbReference>
<dbReference type="GO" id="GO:0008270">
    <property type="term" value="F:zinc ion binding"/>
    <property type="evidence" value="ECO:0007669"/>
    <property type="project" value="UniProtKB-KW"/>
</dbReference>
<feature type="domain" description="C3H1-type" evidence="8">
    <location>
        <begin position="286"/>
        <end position="315"/>
    </location>
</feature>
<dbReference type="EMBL" id="JAMSHJ010000005">
    <property type="protein sequence ID" value="KAI5410364.1"/>
    <property type="molecule type" value="Genomic_DNA"/>
</dbReference>
<dbReference type="InterPro" id="IPR000571">
    <property type="entry name" value="Znf_CCCH"/>
</dbReference>
<dbReference type="InterPro" id="IPR013083">
    <property type="entry name" value="Znf_RING/FYVE/PHD"/>
</dbReference>
<dbReference type="GO" id="GO:0061630">
    <property type="term" value="F:ubiquitin protein ligase activity"/>
    <property type="evidence" value="ECO:0007669"/>
    <property type="project" value="UniProtKB-EC"/>
</dbReference>
<feature type="domain" description="RING-type" evidence="7">
    <location>
        <begin position="196"/>
        <end position="257"/>
    </location>
</feature>
<keyword evidence="4 5" id="KW-0862">Zinc</keyword>
<keyword evidence="2 5" id="KW-0479">Metal-binding</keyword>
<evidence type="ECO:0008006" key="11">
    <source>
        <dbReference type="Google" id="ProtNLM"/>
    </source>
</evidence>
<dbReference type="GO" id="GO:0000209">
    <property type="term" value="P:protein polyubiquitination"/>
    <property type="evidence" value="ECO:0007669"/>
    <property type="project" value="InterPro"/>
</dbReference>
<evidence type="ECO:0000256" key="4">
    <source>
        <dbReference type="ARBA" id="ARBA00022833"/>
    </source>
</evidence>
<dbReference type="InterPro" id="IPR045072">
    <property type="entry name" value="MKRN-like"/>
</dbReference>
<feature type="zinc finger region" description="C3H1-type" evidence="5">
    <location>
        <begin position="34"/>
        <end position="61"/>
    </location>
</feature>
<gene>
    <name evidence="9" type="ORF">KIW84_055749</name>
</gene>
<sequence>MSSRVCKFYARGICLKGDQCDFSHQRKDTHQRKDNPVDICSYYQKGSCAYGSRCRYKHVKASQASSSASLVPNCAVAHGVKLAPSWVPKVTRVPPPPCKHGVRSFQHNHQDSSDVGESSSTGSTSARLHGHLFCKFAAANCPFGHGCSRVHGNQCLYCRKYCLHPSDRREKENHLKTCDKKEKYVLALKNSEEIECNVCLERVLSKPKPSERKFGLLPECDHAFCLSCIRNWRNSAPSSEFETGNNINTVRTCPVCRQLSYFVIPSGIWYTTKEEKQEIIDNYKANCRLIDCKHFESGNGNCPFGASCFYKHTVKPGSYTWIHHRPPPQRKQTDFDMYDMLDMLSEVDLSSGEFYSIMRDSEFFDEMDPLEMMALSDSQAGGSVPCLGPFESDDEGDNFNVFRMAAMSEALDNLDDFGPDDFGPDDFDPDDFDELDPMEAALISMMMHSNIDEDSEDEY</sequence>
<dbReference type="Gramene" id="Psat05G0574900-T2">
    <property type="protein sequence ID" value="KAI5410364.1"/>
    <property type="gene ID" value="KIW84_055749"/>
</dbReference>
<dbReference type="PANTHER" id="PTHR11224:SF43">
    <property type="entry name" value="RING-TYPE E3 UBIQUITIN TRANSFERASE C3H69-RELATED"/>
    <property type="match status" value="1"/>
</dbReference>
<dbReference type="PROSITE" id="PS50089">
    <property type="entry name" value="ZF_RING_2"/>
    <property type="match status" value="1"/>
</dbReference>
<evidence type="ECO:0000256" key="1">
    <source>
        <dbReference type="ARBA" id="ARBA00022679"/>
    </source>
</evidence>
<evidence type="ECO:0000256" key="2">
    <source>
        <dbReference type="ARBA" id="ARBA00022723"/>
    </source>
</evidence>
<dbReference type="InterPro" id="IPR001841">
    <property type="entry name" value="Znf_RING"/>
</dbReference>
<dbReference type="PANTHER" id="PTHR11224">
    <property type="entry name" value="MAKORIN-RELATED"/>
    <property type="match status" value="1"/>
</dbReference>
<evidence type="ECO:0000256" key="6">
    <source>
        <dbReference type="SAM" id="MobiDB-lite"/>
    </source>
</evidence>
<dbReference type="Proteomes" id="UP001058974">
    <property type="component" value="Chromosome 5"/>
</dbReference>
<dbReference type="SUPFAM" id="SSF57850">
    <property type="entry name" value="RING/U-box"/>
    <property type="match status" value="1"/>
</dbReference>
<dbReference type="Gene3D" id="3.30.40.10">
    <property type="entry name" value="Zinc/RING finger domain, C3HC4 (zinc finger)"/>
    <property type="match status" value="1"/>
</dbReference>
<feature type="domain" description="C3H1-type" evidence="8">
    <location>
        <begin position="1"/>
        <end position="27"/>
    </location>
</feature>
<feature type="zinc finger region" description="C3H1-type" evidence="5">
    <location>
        <begin position="286"/>
        <end position="315"/>
    </location>
</feature>
<organism evidence="9 10">
    <name type="scientific">Pisum sativum</name>
    <name type="common">Garden pea</name>
    <name type="synonym">Lathyrus oleraceus</name>
    <dbReference type="NCBI Taxonomy" id="3888"/>
    <lineage>
        <taxon>Eukaryota</taxon>
        <taxon>Viridiplantae</taxon>
        <taxon>Streptophyta</taxon>
        <taxon>Embryophyta</taxon>
        <taxon>Tracheophyta</taxon>
        <taxon>Spermatophyta</taxon>
        <taxon>Magnoliopsida</taxon>
        <taxon>eudicotyledons</taxon>
        <taxon>Gunneridae</taxon>
        <taxon>Pentapetalae</taxon>
        <taxon>rosids</taxon>
        <taxon>fabids</taxon>
        <taxon>Fabales</taxon>
        <taxon>Fabaceae</taxon>
        <taxon>Papilionoideae</taxon>
        <taxon>50 kb inversion clade</taxon>
        <taxon>NPAAA clade</taxon>
        <taxon>Hologalegina</taxon>
        <taxon>IRL clade</taxon>
        <taxon>Fabeae</taxon>
        <taxon>Lathyrus</taxon>
    </lineage>
</organism>
<dbReference type="Pfam" id="PF00097">
    <property type="entry name" value="zf-C3HC4"/>
    <property type="match status" value="1"/>
</dbReference>
<evidence type="ECO:0000259" key="7">
    <source>
        <dbReference type="PROSITE" id="PS50089"/>
    </source>
</evidence>
<feature type="region of interest" description="Disordered" evidence="6">
    <location>
        <begin position="101"/>
        <end position="123"/>
    </location>
</feature>
<evidence type="ECO:0000313" key="9">
    <source>
        <dbReference type="EMBL" id="KAI5410364.1"/>
    </source>
</evidence>
<keyword evidence="10" id="KW-1185">Reference proteome</keyword>
<comment type="caution">
    <text evidence="9">The sequence shown here is derived from an EMBL/GenBank/DDBJ whole genome shotgun (WGS) entry which is preliminary data.</text>
</comment>
<dbReference type="InterPro" id="IPR018957">
    <property type="entry name" value="Znf_C3HC4_RING-type"/>
</dbReference>
<protein>
    <recommendedName>
        <fullName evidence="11">RING-type E3 ubiquitin transferase</fullName>
    </recommendedName>
</protein>
<accession>A0A9D5AKB8</accession>
<dbReference type="Gramene" id="PSAT_LOCUS20956-2_t1">
    <property type="protein sequence ID" value="CAL5201757.1"/>
    <property type="gene ID" value="PSAT_LOCUS20956"/>
</dbReference>
<dbReference type="Pfam" id="PF14608">
    <property type="entry name" value="zf-CCCH_2"/>
    <property type="match status" value="3"/>
</dbReference>
<feature type="zinc finger region" description="C3H1-type" evidence="5">
    <location>
        <begin position="1"/>
        <end position="27"/>
    </location>
</feature>
<dbReference type="InterPro" id="IPR017907">
    <property type="entry name" value="Znf_RING_CS"/>
</dbReference>
<evidence type="ECO:0000256" key="3">
    <source>
        <dbReference type="ARBA" id="ARBA00022771"/>
    </source>
</evidence>
<reference evidence="9 10" key="1">
    <citation type="journal article" date="2022" name="Nat. Genet.">
        <title>Improved pea reference genome and pan-genome highlight genomic features and evolutionary characteristics.</title>
        <authorList>
            <person name="Yang T."/>
            <person name="Liu R."/>
            <person name="Luo Y."/>
            <person name="Hu S."/>
            <person name="Wang D."/>
            <person name="Wang C."/>
            <person name="Pandey M.K."/>
            <person name="Ge S."/>
            <person name="Xu Q."/>
            <person name="Li N."/>
            <person name="Li G."/>
            <person name="Huang Y."/>
            <person name="Saxena R.K."/>
            <person name="Ji Y."/>
            <person name="Li M."/>
            <person name="Yan X."/>
            <person name="He Y."/>
            <person name="Liu Y."/>
            <person name="Wang X."/>
            <person name="Xiang C."/>
            <person name="Varshney R.K."/>
            <person name="Ding H."/>
            <person name="Gao S."/>
            <person name="Zong X."/>
        </authorList>
    </citation>
    <scope>NUCLEOTIDE SEQUENCE [LARGE SCALE GENOMIC DNA]</scope>
    <source>
        <strain evidence="9 10">cv. Zhongwan 6</strain>
    </source>
</reference>
<evidence type="ECO:0000313" key="10">
    <source>
        <dbReference type="Proteomes" id="UP001058974"/>
    </source>
</evidence>
<keyword evidence="3 5" id="KW-0863">Zinc-finger</keyword>
<dbReference type="PROSITE" id="PS00518">
    <property type="entry name" value="ZF_RING_1"/>
    <property type="match status" value="1"/>
</dbReference>
<feature type="domain" description="C3H1-type" evidence="8">
    <location>
        <begin position="34"/>
        <end position="61"/>
    </location>
</feature>
<dbReference type="CDD" id="cd16521">
    <property type="entry name" value="RING-HC_MKRN"/>
    <property type="match status" value="1"/>
</dbReference>
<keyword evidence="1" id="KW-0808">Transferase</keyword>
<dbReference type="PROSITE" id="PS50103">
    <property type="entry name" value="ZF_C3H1"/>
    <property type="match status" value="3"/>
</dbReference>
<proteinExistence type="predicted"/>
<evidence type="ECO:0000259" key="8">
    <source>
        <dbReference type="PROSITE" id="PS50103"/>
    </source>
</evidence>
<dbReference type="SUPFAM" id="SSF90229">
    <property type="entry name" value="CCCH zinc finger"/>
    <property type="match status" value="2"/>
</dbReference>
<name>A0A9D5AKB8_PEA</name>
<dbReference type="InterPro" id="IPR036855">
    <property type="entry name" value="Znf_CCCH_sf"/>
</dbReference>
<dbReference type="Pfam" id="PF00642">
    <property type="entry name" value="zf-CCCH"/>
    <property type="match status" value="1"/>
</dbReference>
<dbReference type="AlphaFoldDB" id="A0A9D5AKB8"/>
<dbReference type="Gene3D" id="4.10.1000.10">
    <property type="entry name" value="Zinc finger, CCCH-type"/>
    <property type="match status" value="1"/>
</dbReference>
<dbReference type="SMART" id="SM00356">
    <property type="entry name" value="ZnF_C3H1"/>
    <property type="match status" value="3"/>
</dbReference>
<evidence type="ECO:0000256" key="5">
    <source>
        <dbReference type="PROSITE-ProRule" id="PRU00723"/>
    </source>
</evidence>